<organism evidence="11 12">
    <name type="scientific">Glossina morsitans morsitans</name>
    <name type="common">Savannah tsetse fly</name>
    <dbReference type="NCBI Taxonomy" id="37546"/>
    <lineage>
        <taxon>Eukaryota</taxon>
        <taxon>Metazoa</taxon>
        <taxon>Ecdysozoa</taxon>
        <taxon>Arthropoda</taxon>
        <taxon>Hexapoda</taxon>
        <taxon>Insecta</taxon>
        <taxon>Pterygota</taxon>
        <taxon>Neoptera</taxon>
        <taxon>Endopterygota</taxon>
        <taxon>Diptera</taxon>
        <taxon>Brachycera</taxon>
        <taxon>Muscomorpha</taxon>
        <taxon>Hippoboscoidea</taxon>
        <taxon>Glossinidae</taxon>
        <taxon>Glossina</taxon>
    </lineage>
</organism>
<dbReference type="Proteomes" id="UP000092444">
    <property type="component" value="Unassembled WGS sequence"/>
</dbReference>
<dbReference type="InterPro" id="IPR000504">
    <property type="entry name" value="RRM_dom"/>
</dbReference>
<name>A0A1B0FE43_GLOMM</name>
<dbReference type="GO" id="GO:0003723">
    <property type="term" value="F:RNA binding"/>
    <property type="evidence" value="ECO:0007669"/>
    <property type="project" value="UniProtKB-KW"/>
</dbReference>
<dbReference type="PANTHER" id="PTHR18934">
    <property type="entry name" value="ATP-DEPENDENT RNA HELICASE"/>
    <property type="match status" value="1"/>
</dbReference>
<evidence type="ECO:0000256" key="4">
    <source>
        <dbReference type="ARBA" id="ARBA00022801"/>
    </source>
</evidence>
<evidence type="ECO:0000256" key="8">
    <source>
        <dbReference type="ARBA" id="ARBA00023187"/>
    </source>
</evidence>
<dbReference type="EMBL" id="CCAG010017792">
    <property type="status" value="NOT_ANNOTATED_CDS"/>
    <property type="molecule type" value="Genomic_DNA"/>
</dbReference>
<protein>
    <recommendedName>
        <fullName evidence="1">RNA helicase</fullName>
        <ecNumber evidence="1">3.6.4.13</ecNumber>
    </recommendedName>
</protein>
<sequence>MTDSGIINFRSPIINEANLLPPSWMGGGINGGMHSYLRTPAGNVRAVPPPLPLAPTLQHNYGSSYGYGHNNNWCNGAFTNGGFGGYGYGNNFGSYGFGYNRFGNTNPLDPEARFIQLAETTSRPAFQSIESLVMAVGNIASMLDSTFFAITSSFRAILGVAANFGRLRGVFSQFWHTFAIFRTLNWIYRKLLYWLRISNLEPSSESFRKAYTEAINETSSQQGAPKPPRKGQSPWPVLAFISFIFTAPYLIMKMLGTISNTAHEEACQPTKWIRPVETSALYDFQSRNSNELTIHAGQRLTIAPKEIQNTLGLLNTGWALATTNGQSVAKSIDLDIIKKGDVMKKNFKNAEFNQYISVTGGNLVDDFQSKPNANKKGHYSPYLVFKNVPKGMTKLTLRNICSKNGLVRDVRHDNKSGCYFVDFATVADAEAVCQSLQNNMLGFQVVVGKKKNITNAPTRPDDKLPLATQSTRRENRTCLSSEKLLPQLYAKAHKTLDRNFQNGFIFNGDVLILDVKNKDNTSACTDSGGAYITDYLEAAIRTVIQIHMREDIEGDIIREIGELKRTPLYSTLPPNLQQRIFEAPPPRNAGGASGRKVVVSTNIAGTSPTIDGVVFVIDPGFAKQKVYNPRIRVESLLACPISKASAQQRAGRAGRTRPGKCVRLYTERAYENEMQDNTYPEILRSNLGTVVLQLKKLDIDDLVHFDFIDPPAPETLMRALELLNYLAALDDDGNLIDLGAVMSEFPLDPQLAKMLIASCQHNCSNEISSITATLSANSTEFTSKDYYVNISKALVQGFFMQVAHLERTGHYLTIKDNQIVQLHPSTCLDHKPDWVIYNEFVLTTKNYIRTVTDVKPEWLLTLAPQYYDMNNFPQCEAKRQLEMLQQRLESKQYQKGF</sequence>
<feature type="domain" description="Helicase C-terminal" evidence="10">
    <location>
        <begin position="531"/>
        <end position="698"/>
    </location>
</feature>
<dbReference type="Gene3D" id="3.30.70.330">
    <property type="match status" value="1"/>
</dbReference>
<dbReference type="Pfam" id="PF04088">
    <property type="entry name" value="Peroxin-13_N"/>
    <property type="match status" value="1"/>
</dbReference>
<keyword evidence="2" id="KW-0507">mRNA processing</keyword>
<dbReference type="AlphaFoldDB" id="A0A1B0FE43"/>
<dbReference type="Pfam" id="PF07717">
    <property type="entry name" value="OB_NTP_bind"/>
    <property type="match status" value="1"/>
</dbReference>
<dbReference type="InterPro" id="IPR001650">
    <property type="entry name" value="Helicase_C-like"/>
</dbReference>
<keyword evidence="3" id="KW-0547">Nucleotide-binding</keyword>
<dbReference type="CDD" id="cd00590">
    <property type="entry name" value="RRM_SF"/>
    <property type="match status" value="1"/>
</dbReference>
<dbReference type="GO" id="GO:0006397">
    <property type="term" value="P:mRNA processing"/>
    <property type="evidence" value="ECO:0007669"/>
    <property type="project" value="UniProtKB-KW"/>
</dbReference>
<dbReference type="GO" id="GO:0005681">
    <property type="term" value="C:spliceosomal complex"/>
    <property type="evidence" value="ECO:0007669"/>
    <property type="project" value="TreeGrafter"/>
</dbReference>
<evidence type="ECO:0000259" key="10">
    <source>
        <dbReference type="PROSITE" id="PS51194"/>
    </source>
</evidence>
<accession>A0A1B0FE43</accession>
<evidence type="ECO:0000256" key="2">
    <source>
        <dbReference type="ARBA" id="ARBA00022664"/>
    </source>
</evidence>
<dbReference type="InterPro" id="IPR027417">
    <property type="entry name" value="P-loop_NTPase"/>
</dbReference>
<dbReference type="Gene3D" id="1.20.120.1080">
    <property type="match status" value="1"/>
</dbReference>
<comment type="catalytic activity">
    <reaction evidence="9">
        <text>ATP + H2O = ADP + phosphate + H(+)</text>
        <dbReference type="Rhea" id="RHEA:13065"/>
        <dbReference type="ChEBI" id="CHEBI:15377"/>
        <dbReference type="ChEBI" id="CHEBI:15378"/>
        <dbReference type="ChEBI" id="CHEBI:30616"/>
        <dbReference type="ChEBI" id="CHEBI:43474"/>
        <dbReference type="ChEBI" id="CHEBI:456216"/>
        <dbReference type="EC" id="3.6.4.13"/>
    </reaction>
</comment>
<dbReference type="InterPro" id="IPR012677">
    <property type="entry name" value="Nucleotide-bd_a/b_plait_sf"/>
</dbReference>
<dbReference type="STRING" id="37546.A0A1B0FE43"/>
<proteinExistence type="predicted"/>
<dbReference type="Gene3D" id="3.40.50.300">
    <property type="entry name" value="P-loop containing nucleotide triphosphate hydrolases"/>
    <property type="match status" value="1"/>
</dbReference>
<dbReference type="GO" id="GO:0005777">
    <property type="term" value="C:peroxisome"/>
    <property type="evidence" value="ECO:0007669"/>
    <property type="project" value="InterPro"/>
</dbReference>
<dbReference type="InterPro" id="IPR035979">
    <property type="entry name" value="RBD_domain_sf"/>
</dbReference>
<keyword evidence="5" id="KW-0347">Helicase</keyword>
<evidence type="ECO:0000256" key="9">
    <source>
        <dbReference type="ARBA" id="ARBA00047984"/>
    </source>
</evidence>
<dbReference type="SMART" id="SM00360">
    <property type="entry name" value="RRM"/>
    <property type="match status" value="1"/>
</dbReference>
<dbReference type="SMART" id="SM00490">
    <property type="entry name" value="HELICc"/>
    <property type="match status" value="1"/>
</dbReference>
<dbReference type="Pfam" id="PF04408">
    <property type="entry name" value="WHD_HA2"/>
    <property type="match status" value="1"/>
</dbReference>
<evidence type="ECO:0000256" key="6">
    <source>
        <dbReference type="ARBA" id="ARBA00022840"/>
    </source>
</evidence>
<keyword evidence="4" id="KW-0378">Hydrolase</keyword>
<dbReference type="InterPro" id="IPR048333">
    <property type="entry name" value="HA2_WH"/>
</dbReference>
<dbReference type="GO" id="GO:0003724">
    <property type="term" value="F:RNA helicase activity"/>
    <property type="evidence" value="ECO:0007669"/>
    <property type="project" value="UniProtKB-EC"/>
</dbReference>
<evidence type="ECO:0000256" key="7">
    <source>
        <dbReference type="ARBA" id="ARBA00022884"/>
    </source>
</evidence>
<dbReference type="Pfam" id="PF00076">
    <property type="entry name" value="RRM_1"/>
    <property type="match status" value="1"/>
</dbReference>
<evidence type="ECO:0000256" key="3">
    <source>
        <dbReference type="ARBA" id="ARBA00022741"/>
    </source>
</evidence>
<dbReference type="SUPFAM" id="SSF52540">
    <property type="entry name" value="P-loop containing nucleoside triphosphate hydrolases"/>
    <property type="match status" value="1"/>
</dbReference>
<dbReference type="PROSITE" id="PS51194">
    <property type="entry name" value="HELICASE_CTER"/>
    <property type="match status" value="1"/>
</dbReference>
<dbReference type="GO" id="GO:0008380">
    <property type="term" value="P:RNA splicing"/>
    <property type="evidence" value="ECO:0007669"/>
    <property type="project" value="UniProtKB-KW"/>
</dbReference>
<dbReference type="GO" id="GO:0005524">
    <property type="term" value="F:ATP binding"/>
    <property type="evidence" value="ECO:0007669"/>
    <property type="project" value="UniProtKB-KW"/>
</dbReference>
<dbReference type="InterPro" id="IPR007502">
    <property type="entry name" value="Helicase-assoc_dom"/>
</dbReference>
<dbReference type="GO" id="GO:0016020">
    <property type="term" value="C:membrane"/>
    <property type="evidence" value="ECO:0007669"/>
    <property type="project" value="InterPro"/>
</dbReference>
<dbReference type="EC" id="3.6.4.13" evidence="1"/>
<dbReference type="PANTHER" id="PTHR18934:SF109">
    <property type="entry name" value="ATP-DEPENDENT RNA HELICASE DHX15 HOMOLOG"/>
    <property type="match status" value="1"/>
</dbReference>
<dbReference type="InterPro" id="IPR011709">
    <property type="entry name" value="DEAD-box_helicase_OB_fold"/>
</dbReference>
<keyword evidence="12" id="KW-1185">Reference proteome</keyword>
<dbReference type="FunFam" id="1.20.120.1080:FF:000003">
    <property type="entry name" value="Pre-mRNA-splicing factor ATP-dependent RNA helicase PRP43"/>
    <property type="match status" value="1"/>
</dbReference>
<dbReference type="Pfam" id="PF21010">
    <property type="entry name" value="HA2_C"/>
    <property type="match status" value="1"/>
</dbReference>
<dbReference type="SUPFAM" id="SSF54928">
    <property type="entry name" value="RNA-binding domain, RBD"/>
    <property type="match status" value="1"/>
</dbReference>
<keyword evidence="7" id="KW-0694">RNA-binding</keyword>
<evidence type="ECO:0000313" key="12">
    <source>
        <dbReference type="Proteomes" id="UP000092444"/>
    </source>
</evidence>
<dbReference type="SUPFAM" id="SSF50044">
    <property type="entry name" value="SH3-domain"/>
    <property type="match status" value="1"/>
</dbReference>
<reference evidence="11" key="1">
    <citation type="submission" date="2020-05" db="UniProtKB">
        <authorList>
            <consortium name="EnsemblMetazoa"/>
        </authorList>
    </citation>
    <scope>IDENTIFICATION</scope>
    <source>
        <strain evidence="11">Yale</strain>
    </source>
</reference>
<keyword evidence="8" id="KW-0508">mRNA splicing</keyword>
<evidence type="ECO:0000256" key="1">
    <source>
        <dbReference type="ARBA" id="ARBA00012552"/>
    </source>
</evidence>
<dbReference type="GO" id="GO:0016560">
    <property type="term" value="P:protein import into peroxisome matrix, docking"/>
    <property type="evidence" value="ECO:0007669"/>
    <property type="project" value="InterPro"/>
</dbReference>
<evidence type="ECO:0000313" key="11">
    <source>
        <dbReference type="EnsemblMetazoa" id="GMOY001851-PA"/>
    </source>
</evidence>
<dbReference type="CDD" id="cd18791">
    <property type="entry name" value="SF2_C_RHA"/>
    <property type="match status" value="1"/>
</dbReference>
<dbReference type="Pfam" id="PF00271">
    <property type="entry name" value="Helicase_C"/>
    <property type="match status" value="1"/>
</dbReference>
<keyword evidence="6" id="KW-0067">ATP-binding</keyword>
<dbReference type="InterPro" id="IPR036028">
    <property type="entry name" value="SH3-like_dom_sf"/>
</dbReference>
<dbReference type="Gene3D" id="2.30.30.40">
    <property type="entry name" value="SH3 Domains"/>
    <property type="match status" value="1"/>
</dbReference>
<dbReference type="GO" id="GO:0016787">
    <property type="term" value="F:hydrolase activity"/>
    <property type="evidence" value="ECO:0007669"/>
    <property type="project" value="UniProtKB-KW"/>
</dbReference>
<evidence type="ECO:0000256" key="5">
    <source>
        <dbReference type="ARBA" id="ARBA00022806"/>
    </source>
</evidence>
<dbReference type="SMART" id="SM00847">
    <property type="entry name" value="HA2"/>
    <property type="match status" value="1"/>
</dbReference>
<dbReference type="EnsemblMetazoa" id="GMOY001851-RA">
    <property type="protein sequence ID" value="GMOY001851-PA"/>
    <property type="gene ID" value="GMOY001851"/>
</dbReference>
<dbReference type="InterPro" id="IPR007223">
    <property type="entry name" value="Peroxin-13_N"/>
</dbReference>